<dbReference type="EMBL" id="VSSQ01059500">
    <property type="protein sequence ID" value="MPN13050.1"/>
    <property type="molecule type" value="Genomic_DNA"/>
</dbReference>
<organism evidence="1">
    <name type="scientific">bioreactor metagenome</name>
    <dbReference type="NCBI Taxonomy" id="1076179"/>
    <lineage>
        <taxon>unclassified sequences</taxon>
        <taxon>metagenomes</taxon>
        <taxon>ecological metagenomes</taxon>
    </lineage>
</organism>
<protein>
    <submittedName>
        <fullName evidence="1">Uncharacterized protein</fullName>
    </submittedName>
</protein>
<accession>A0A645FGH3</accession>
<gene>
    <name evidence="1" type="ORF">SDC9_160370</name>
</gene>
<comment type="caution">
    <text evidence="1">The sequence shown here is derived from an EMBL/GenBank/DDBJ whole genome shotgun (WGS) entry which is preliminary data.</text>
</comment>
<evidence type="ECO:0000313" key="1">
    <source>
        <dbReference type="EMBL" id="MPN13050.1"/>
    </source>
</evidence>
<dbReference type="AlphaFoldDB" id="A0A645FGH3"/>
<dbReference type="Gene3D" id="3.40.630.190">
    <property type="entry name" value="LCP protein"/>
    <property type="match status" value="1"/>
</dbReference>
<name>A0A645FGH3_9ZZZZ</name>
<proteinExistence type="predicted"/>
<sequence>MQFISAMFEQLKAQASSDLGGYGKLLDSAGEYMVTSMTMDELKEMSEYDLDSEIINVPGEMTAGAEHDEFLVNNDKLNEIILNLFYKIED</sequence>
<reference evidence="1" key="1">
    <citation type="submission" date="2019-08" db="EMBL/GenBank/DDBJ databases">
        <authorList>
            <person name="Kucharzyk K."/>
            <person name="Murdoch R.W."/>
            <person name="Higgins S."/>
            <person name="Loffler F."/>
        </authorList>
    </citation>
    <scope>NUCLEOTIDE SEQUENCE</scope>
</reference>